<dbReference type="Pfam" id="PF13360">
    <property type="entry name" value="PQQ_2"/>
    <property type="match status" value="1"/>
</dbReference>
<dbReference type="Proteomes" id="UP000235703">
    <property type="component" value="Unassembled WGS sequence"/>
</dbReference>
<feature type="signal peptide" evidence="1">
    <location>
        <begin position="1"/>
        <end position="26"/>
    </location>
</feature>
<comment type="caution">
    <text evidence="3">The sequence shown here is derived from an EMBL/GenBank/DDBJ whole genome shotgun (WGS) entry which is preliminary data.</text>
</comment>
<keyword evidence="4" id="KW-1185">Reference proteome</keyword>
<keyword evidence="1" id="KW-0732">Signal</keyword>
<dbReference type="InterPro" id="IPR015943">
    <property type="entry name" value="WD40/YVTN_repeat-like_dom_sf"/>
</dbReference>
<evidence type="ECO:0000313" key="3">
    <source>
        <dbReference type="EMBL" id="PMB98427.1"/>
    </source>
</evidence>
<feature type="domain" description="Pyrrolo-quinoline quinone repeat" evidence="2">
    <location>
        <begin position="63"/>
        <end position="207"/>
    </location>
</feature>
<gene>
    <name evidence="3" type="ORF">CJ198_03515</name>
</gene>
<accession>A0A2N6PIE1</accession>
<reference evidence="3 4" key="1">
    <citation type="submission" date="2017-09" db="EMBL/GenBank/DDBJ databases">
        <title>Bacterial strain isolated from the female urinary microbiota.</title>
        <authorList>
            <person name="Thomas-White K."/>
            <person name="Kumar N."/>
            <person name="Forster S."/>
            <person name="Putonti C."/>
            <person name="Lawley T."/>
            <person name="Wolfe A.J."/>
        </authorList>
    </citation>
    <scope>NUCLEOTIDE SEQUENCE [LARGE SCALE GENOMIC DNA]</scope>
    <source>
        <strain evidence="3 4">UMB0680</strain>
    </source>
</reference>
<dbReference type="InterPro" id="IPR011047">
    <property type="entry name" value="Quinoprotein_ADH-like_sf"/>
</dbReference>
<dbReference type="SUPFAM" id="SSF50998">
    <property type="entry name" value="Quinoprotein alcohol dehydrogenase-like"/>
    <property type="match status" value="1"/>
</dbReference>
<protein>
    <recommendedName>
        <fullName evidence="2">Pyrrolo-quinoline quinone repeat domain-containing protein</fullName>
    </recommendedName>
</protein>
<evidence type="ECO:0000313" key="4">
    <source>
        <dbReference type="Proteomes" id="UP000235703"/>
    </source>
</evidence>
<name>A0A2N6PIE1_9MICO</name>
<dbReference type="InterPro" id="IPR002372">
    <property type="entry name" value="PQQ_rpt_dom"/>
</dbReference>
<evidence type="ECO:0000259" key="2">
    <source>
        <dbReference type="Pfam" id="PF13360"/>
    </source>
</evidence>
<organism evidence="3 4">
    <name type="scientific">Brevibacterium luteolum</name>
    <dbReference type="NCBI Taxonomy" id="199591"/>
    <lineage>
        <taxon>Bacteria</taxon>
        <taxon>Bacillati</taxon>
        <taxon>Actinomycetota</taxon>
        <taxon>Actinomycetes</taxon>
        <taxon>Micrococcales</taxon>
        <taxon>Brevibacteriaceae</taxon>
        <taxon>Brevibacterium</taxon>
    </lineage>
</organism>
<dbReference type="EMBL" id="PNFZ01000002">
    <property type="protein sequence ID" value="PMB98427.1"/>
    <property type="molecule type" value="Genomic_DNA"/>
</dbReference>
<proteinExistence type="predicted"/>
<sequence length="508" mass="52676">MHPFSHPALALIAAGAALTLAAGCTAAEDAPGSSPAPSTPEPPQLSEAITLDFYASLLADNDTDRALVADAMGGRLVAVGADGAELWTHQAQVDMDRPDSVAAYSHGETVIVDDGTGRLRALDWGDGSEAWTYTPADADLGCTEPGDYYSSSSTGTSALGEDGIILLEYGMIDADRGSCTGDEQKAMVLGLDPASGQPAWPAVQATADAQPMGGANLQITPDRTHAYLPWRDGDGSFLTRLDLASGQHATVDLSEYGEQDLGFGIYPQKAPGTLVYAFGTADPDAPYSGSVTRTALLRLPMDLPESSEALTPLSAADDPGLAAGIDFSEEPVDYCAARPVSTASGTFVCASTQLFASRILVLGSLLDGEAWHTDISEDAFEFGLFNEQYGRLHTPVDGTDAPLVIMPGLDAGVRAVSAVDGSTLWEAGEDLDPLDPVEGSYGFGGNGAFPQLGLIPVLLNDAVHFFTLDGKEHAEAHAVGQYAEPSATGRWFAAAAGESTTLWTVTGG</sequence>
<dbReference type="OrthoDB" id="4797395at2"/>
<dbReference type="Gene3D" id="2.130.10.10">
    <property type="entry name" value="YVTN repeat-like/Quinoprotein amine dehydrogenase"/>
    <property type="match status" value="1"/>
</dbReference>
<dbReference type="GeneID" id="86842740"/>
<feature type="chain" id="PRO_5014633433" description="Pyrrolo-quinoline quinone repeat domain-containing protein" evidence="1">
    <location>
        <begin position="27"/>
        <end position="508"/>
    </location>
</feature>
<dbReference type="AlphaFoldDB" id="A0A2N6PIE1"/>
<evidence type="ECO:0000256" key="1">
    <source>
        <dbReference type="SAM" id="SignalP"/>
    </source>
</evidence>
<dbReference type="RefSeq" id="WP_102160899.1">
    <property type="nucleotide sequence ID" value="NZ_JALXPL010000003.1"/>
</dbReference>